<dbReference type="CDD" id="cd06661">
    <property type="entry name" value="GGCT_like"/>
    <property type="match status" value="1"/>
</dbReference>
<keyword evidence="6" id="KW-1185">Reference proteome</keyword>
<dbReference type="InterPro" id="IPR013024">
    <property type="entry name" value="GGCT-like"/>
</dbReference>
<dbReference type="GO" id="GO:0061929">
    <property type="term" value="F:gamma-glutamylaminecyclotransferase activity"/>
    <property type="evidence" value="ECO:0007669"/>
    <property type="project" value="InterPro"/>
</dbReference>
<keyword evidence="5" id="KW-0808">Transferase</keyword>
<dbReference type="GO" id="GO:0005829">
    <property type="term" value="C:cytosol"/>
    <property type="evidence" value="ECO:0007669"/>
    <property type="project" value="TreeGrafter"/>
</dbReference>
<evidence type="ECO:0000256" key="3">
    <source>
        <dbReference type="RuleBase" id="RU367036"/>
    </source>
</evidence>
<dbReference type="RefSeq" id="WP_158947803.1">
    <property type="nucleotide sequence ID" value="NZ_CP046400.1"/>
</dbReference>
<evidence type="ECO:0000313" key="5">
    <source>
        <dbReference type="EMBL" id="QGY42037.1"/>
    </source>
</evidence>
<organism evidence="5 6">
    <name type="scientific">Pseudodesulfovibrio cashew</name>
    <dbReference type="NCBI Taxonomy" id="2678688"/>
    <lineage>
        <taxon>Bacteria</taxon>
        <taxon>Pseudomonadati</taxon>
        <taxon>Thermodesulfobacteriota</taxon>
        <taxon>Desulfovibrionia</taxon>
        <taxon>Desulfovibrionales</taxon>
        <taxon>Desulfovibrionaceae</taxon>
    </lineage>
</organism>
<dbReference type="KEGG" id="psel:GM415_10150"/>
<dbReference type="GO" id="GO:0016740">
    <property type="term" value="F:transferase activity"/>
    <property type="evidence" value="ECO:0007669"/>
    <property type="project" value="UniProtKB-KW"/>
</dbReference>
<dbReference type="Pfam" id="PF06094">
    <property type="entry name" value="GGACT"/>
    <property type="match status" value="1"/>
</dbReference>
<comment type="similarity">
    <text evidence="1 3">Belongs to the gamma-glutamylcyclotransferase family.</text>
</comment>
<evidence type="ECO:0000256" key="2">
    <source>
        <dbReference type="PIRSR" id="PIRSR639126-1"/>
    </source>
</evidence>
<dbReference type="SUPFAM" id="SSF110857">
    <property type="entry name" value="Gamma-glutamyl cyclotransferase-like"/>
    <property type="match status" value="1"/>
</dbReference>
<feature type="active site" description="Proton acceptor" evidence="2">
    <location>
        <position position="84"/>
    </location>
</feature>
<dbReference type="AlphaFoldDB" id="A0A6I6JPK2"/>
<name>A0A6I6JPK2_9BACT</name>
<dbReference type="InterPro" id="IPR036568">
    <property type="entry name" value="GGCT-like_sf"/>
</dbReference>
<accession>A0A6I6JPK2</accession>
<protein>
    <recommendedName>
        <fullName evidence="3">Gamma-glutamylcyclotransferase family protein</fullName>
    </recommendedName>
</protein>
<dbReference type="InterPro" id="IPR039126">
    <property type="entry name" value="GGACT"/>
</dbReference>
<proteinExistence type="inferred from homology"/>
<gene>
    <name evidence="5" type="ORF">GM415_10150</name>
</gene>
<reference evidence="5 6" key="1">
    <citation type="submission" date="2019-11" db="EMBL/GenBank/DDBJ databases">
        <authorList>
            <person name="Zheng R.K."/>
            <person name="Sun C.M."/>
        </authorList>
    </citation>
    <scope>NUCLEOTIDE SEQUENCE [LARGE SCALE GENOMIC DNA]</scope>
    <source>
        <strain evidence="5 6">SRB007</strain>
    </source>
</reference>
<evidence type="ECO:0000259" key="4">
    <source>
        <dbReference type="Pfam" id="PF06094"/>
    </source>
</evidence>
<dbReference type="InterPro" id="IPR009288">
    <property type="entry name" value="AIG2-like_dom"/>
</dbReference>
<sequence length="136" mass="16013">MARHAKQESEQLHTVFVYGTLKREFSNHYFLRNAKFVGSARTCERYSLYVDEFPLVFRGEPISQIRGEVYAVDDPTLTRLDSLEGHPREYRREEIDVQLQSGERVRAWMYFYPERNGRLISSGEYKLTTGLGREVL</sequence>
<dbReference type="EMBL" id="CP046400">
    <property type="protein sequence ID" value="QGY42037.1"/>
    <property type="molecule type" value="Genomic_DNA"/>
</dbReference>
<evidence type="ECO:0000256" key="1">
    <source>
        <dbReference type="ARBA" id="ARBA00008861"/>
    </source>
</evidence>
<dbReference type="Gene3D" id="3.10.490.10">
    <property type="entry name" value="Gamma-glutamyl cyclotransferase-like"/>
    <property type="match status" value="1"/>
</dbReference>
<dbReference type="Proteomes" id="UP000428328">
    <property type="component" value="Chromosome"/>
</dbReference>
<feature type="domain" description="Gamma-glutamylcyclotransferase AIG2-like" evidence="4">
    <location>
        <begin position="15"/>
        <end position="126"/>
    </location>
</feature>
<dbReference type="PANTHER" id="PTHR12510">
    <property type="entry name" value="TROPONIN C-AKIN-1 PROTEIN"/>
    <property type="match status" value="1"/>
</dbReference>
<evidence type="ECO:0000313" key="6">
    <source>
        <dbReference type="Proteomes" id="UP000428328"/>
    </source>
</evidence>
<dbReference type="PANTHER" id="PTHR12510:SF4">
    <property type="entry name" value="GAMMA-GLUTAMYLAMINECYCLOTRANSFERASE"/>
    <property type="match status" value="1"/>
</dbReference>